<dbReference type="Pfam" id="PF11984">
    <property type="entry name" value="DUF3485"/>
    <property type="match status" value="1"/>
</dbReference>
<feature type="transmembrane region" description="Helical" evidence="1">
    <location>
        <begin position="12"/>
        <end position="31"/>
    </location>
</feature>
<dbReference type="KEGG" id="aon:DEH84_14185"/>
<gene>
    <name evidence="3" type="primary">epsI</name>
    <name evidence="3" type="ORF">DEH84_14185</name>
</gene>
<feature type="domain" description="Methanolan biosynthesis EpsI" evidence="2">
    <location>
        <begin position="19"/>
        <end position="226"/>
    </location>
</feature>
<evidence type="ECO:0000256" key="1">
    <source>
        <dbReference type="SAM" id="Phobius"/>
    </source>
</evidence>
<dbReference type="EMBL" id="CP029210">
    <property type="protein sequence ID" value="AWI54444.1"/>
    <property type="molecule type" value="Genomic_DNA"/>
</dbReference>
<organism evidence="3 4">
    <name type="scientific">Aquabacterium olei</name>
    <dbReference type="NCBI Taxonomy" id="1296669"/>
    <lineage>
        <taxon>Bacteria</taxon>
        <taxon>Pseudomonadati</taxon>
        <taxon>Pseudomonadota</taxon>
        <taxon>Betaproteobacteria</taxon>
        <taxon>Burkholderiales</taxon>
        <taxon>Aquabacterium</taxon>
    </lineage>
</organism>
<dbReference type="OrthoDB" id="8583485at2"/>
<dbReference type="InterPro" id="IPR014263">
    <property type="entry name" value="Methanolan_biosynth_EpsI"/>
</dbReference>
<keyword evidence="1" id="KW-0812">Transmembrane</keyword>
<sequence length="238" mass="26920">MSTATLIKAPKAPVIHLLIAIALMWGSVVTAEWMKPRKYWADVVGEPHYETLVPTRFGEWERLPDAGGRVVSPAQEEYLLSLYSEIYAHSFVHKPTGRVLMLSIAYGRDQTNDSQIHTPDACYPSQGFRINKREQVDLQTAYGIIKSVRLTTSMGAQRTEPLTYFIRVGDEIARGSKERNIQRLAMALRGYRVDGTLFRVSEITRSELAFALQEKFINDLLSTLTATQRRSLIGDNRS</sequence>
<dbReference type="Proteomes" id="UP000244892">
    <property type="component" value="Chromosome"/>
</dbReference>
<evidence type="ECO:0000313" key="4">
    <source>
        <dbReference type="Proteomes" id="UP000244892"/>
    </source>
</evidence>
<evidence type="ECO:0000259" key="2">
    <source>
        <dbReference type="Pfam" id="PF11984"/>
    </source>
</evidence>
<dbReference type="NCBIfam" id="TIGR02914">
    <property type="entry name" value="EpsI_fam"/>
    <property type="match status" value="1"/>
</dbReference>
<dbReference type="RefSeq" id="WP_109037440.1">
    <property type="nucleotide sequence ID" value="NZ_CP029210.1"/>
</dbReference>
<protein>
    <submittedName>
        <fullName evidence="3">EpsI family protein</fullName>
    </submittedName>
</protein>
<dbReference type="AlphaFoldDB" id="A0A2U8FVK6"/>
<reference evidence="3 4" key="1">
    <citation type="submission" date="2018-05" db="EMBL/GenBank/DDBJ databases">
        <title>complete genome sequence of Aquabacterium olei NBRC 110486.</title>
        <authorList>
            <person name="Tang B."/>
            <person name="Chang J."/>
            <person name="Zhang L."/>
            <person name="Yang H."/>
        </authorList>
    </citation>
    <scope>NUCLEOTIDE SEQUENCE [LARGE SCALE GENOMIC DNA]</scope>
    <source>
        <strain evidence="3 4">NBRC 110486</strain>
    </source>
</reference>
<keyword evidence="1" id="KW-0472">Membrane</keyword>
<keyword evidence="4" id="KW-1185">Reference proteome</keyword>
<accession>A0A2U8FVK6</accession>
<name>A0A2U8FVK6_9BURK</name>
<proteinExistence type="predicted"/>
<keyword evidence="1" id="KW-1133">Transmembrane helix</keyword>
<evidence type="ECO:0000313" key="3">
    <source>
        <dbReference type="EMBL" id="AWI54444.1"/>
    </source>
</evidence>